<dbReference type="InterPro" id="IPR022409">
    <property type="entry name" value="PKD/Chitinase_dom"/>
</dbReference>
<dbReference type="PROSITE" id="PS51257">
    <property type="entry name" value="PROKAR_LIPOPROTEIN"/>
    <property type="match status" value="1"/>
</dbReference>
<dbReference type="EMBL" id="JAFMYW010000002">
    <property type="protein sequence ID" value="MBO0948216.1"/>
    <property type="molecule type" value="Genomic_DNA"/>
</dbReference>
<dbReference type="Proteomes" id="UP000664628">
    <property type="component" value="Unassembled WGS sequence"/>
</dbReference>
<name>A0ABS3JDX9_9BACT</name>
<organism evidence="2 3">
    <name type="scientific">Fibrella forsythiae</name>
    <dbReference type="NCBI Taxonomy" id="2817061"/>
    <lineage>
        <taxon>Bacteria</taxon>
        <taxon>Pseudomonadati</taxon>
        <taxon>Bacteroidota</taxon>
        <taxon>Cytophagia</taxon>
        <taxon>Cytophagales</taxon>
        <taxon>Spirosomataceae</taxon>
        <taxon>Fibrella</taxon>
    </lineage>
</organism>
<proteinExistence type="predicted"/>
<dbReference type="PROSITE" id="PS50093">
    <property type="entry name" value="PKD"/>
    <property type="match status" value="1"/>
</dbReference>
<keyword evidence="3" id="KW-1185">Reference proteome</keyword>
<dbReference type="Gene3D" id="2.60.40.10">
    <property type="entry name" value="Immunoglobulins"/>
    <property type="match status" value="1"/>
</dbReference>
<dbReference type="InterPro" id="IPR035986">
    <property type="entry name" value="PKD_dom_sf"/>
</dbReference>
<accession>A0ABS3JDX9</accession>
<dbReference type="Pfam" id="PF18911">
    <property type="entry name" value="PKD_4"/>
    <property type="match status" value="1"/>
</dbReference>
<evidence type="ECO:0000259" key="1">
    <source>
        <dbReference type="PROSITE" id="PS50093"/>
    </source>
</evidence>
<sequence length="110" mass="11970">MKIVFMLLLSVLLGGCEPFTLDRIDFSNCVKPTATVGATITKLQATLFVDKSTGDVNTVTWTFGDGRGLPQTGNRVSYTYDRAGSYTVTMALTNRCNQTYTATRTITVAN</sequence>
<evidence type="ECO:0000313" key="3">
    <source>
        <dbReference type="Proteomes" id="UP000664628"/>
    </source>
</evidence>
<comment type="caution">
    <text evidence="2">The sequence shown here is derived from an EMBL/GenBank/DDBJ whole genome shotgun (WGS) entry which is preliminary data.</text>
</comment>
<dbReference type="InterPro" id="IPR000601">
    <property type="entry name" value="PKD_dom"/>
</dbReference>
<reference evidence="2 3" key="1">
    <citation type="submission" date="2021-03" db="EMBL/GenBank/DDBJ databases">
        <title>Fibrella sp. HMF5405 genome sequencing and assembly.</title>
        <authorList>
            <person name="Kang H."/>
            <person name="Kim H."/>
            <person name="Bae S."/>
            <person name="Joh K."/>
        </authorList>
    </citation>
    <scope>NUCLEOTIDE SEQUENCE [LARGE SCALE GENOMIC DNA]</scope>
    <source>
        <strain evidence="2 3">HMF5405</strain>
    </source>
</reference>
<feature type="domain" description="PKD" evidence="1">
    <location>
        <begin position="48"/>
        <end position="110"/>
    </location>
</feature>
<dbReference type="CDD" id="cd00146">
    <property type="entry name" value="PKD"/>
    <property type="match status" value="1"/>
</dbReference>
<protein>
    <submittedName>
        <fullName evidence="2">PKD domain-containing protein</fullName>
    </submittedName>
</protein>
<evidence type="ECO:0000313" key="2">
    <source>
        <dbReference type="EMBL" id="MBO0948216.1"/>
    </source>
</evidence>
<dbReference type="SUPFAM" id="SSF49299">
    <property type="entry name" value="PKD domain"/>
    <property type="match status" value="1"/>
</dbReference>
<dbReference type="RefSeq" id="WP_207328179.1">
    <property type="nucleotide sequence ID" value="NZ_JAFMYW010000002.1"/>
</dbReference>
<dbReference type="SMART" id="SM00089">
    <property type="entry name" value="PKD"/>
    <property type="match status" value="1"/>
</dbReference>
<dbReference type="InterPro" id="IPR013783">
    <property type="entry name" value="Ig-like_fold"/>
</dbReference>
<gene>
    <name evidence="2" type="ORF">J2I46_06465</name>
</gene>